<comment type="caution">
    <text evidence="1">The sequence shown here is derived from an EMBL/GenBank/DDBJ whole genome shotgun (WGS) entry which is preliminary data.</text>
</comment>
<dbReference type="OrthoDB" id="10351128at2759"/>
<accession>A0A9P9D717</accession>
<keyword evidence="2" id="KW-1185">Reference proteome</keyword>
<dbReference type="AlphaFoldDB" id="A0A9P9D717"/>
<dbReference type="Proteomes" id="UP000738349">
    <property type="component" value="Unassembled WGS sequence"/>
</dbReference>
<sequence length="323" mass="35083">MCATFNIGLQLLPAELLRLVASHSDTNTFLALAGLNRKARSVLGHQLRLVYLHKKTPKVKALLQFTEALEVAQKIPAKIINLPIFELGLRIPRLPETERQSAQDAWLKVARDLEPKSMELHYLCLAALYGVMNPLSAPKLAIQGGIDVVTVAEKFGVEMENIITLEEEAINGLAGLAVREGENVRAVAERFGIVGKSSLRKLEVEAINGLAGQAVREGENVQAVTERFGIVGKSSLYTLEFDAVNGLAGLAVREGENVQAVAERFGIVGKSSLRKLEVEAINGLAGQAVREGESVQAVAERFGIVGEATLHLLEMIVWCNQHR</sequence>
<name>A0A9P9D717_9HYPO</name>
<evidence type="ECO:0000313" key="1">
    <source>
        <dbReference type="EMBL" id="KAH7113579.1"/>
    </source>
</evidence>
<evidence type="ECO:0000313" key="2">
    <source>
        <dbReference type="Proteomes" id="UP000738349"/>
    </source>
</evidence>
<protein>
    <submittedName>
        <fullName evidence="1">Uncharacterized protein</fullName>
    </submittedName>
</protein>
<reference evidence="1" key="1">
    <citation type="journal article" date="2021" name="Nat. Commun.">
        <title>Genetic determinants of endophytism in the Arabidopsis root mycobiome.</title>
        <authorList>
            <person name="Mesny F."/>
            <person name="Miyauchi S."/>
            <person name="Thiergart T."/>
            <person name="Pickel B."/>
            <person name="Atanasova L."/>
            <person name="Karlsson M."/>
            <person name="Huettel B."/>
            <person name="Barry K.W."/>
            <person name="Haridas S."/>
            <person name="Chen C."/>
            <person name="Bauer D."/>
            <person name="Andreopoulos W."/>
            <person name="Pangilinan J."/>
            <person name="LaButti K."/>
            <person name="Riley R."/>
            <person name="Lipzen A."/>
            <person name="Clum A."/>
            <person name="Drula E."/>
            <person name="Henrissat B."/>
            <person name="Kohler A."/>
            <person name="Grigoriev I.V."/>
            <person name="Martin F.M."/>
            <person name="Hacquard S."/>
        </authorList>
    </citation>
    <scope>NUCLEOTIDE SEQUENCE</scope>
    <source>
        <strain evidence="1">MPI-CAGE-AT-0147</strain>
    </source>
</reference>
<dbReference type="EMBL" id="JAGMUV010000034">
    <property type="protein sequence ID" value="KAH7113579.1"/>
    <property type="molecule type" value="Genomic_DNA"/>
</dbReference>
<organism evidence="1 2">
    <name type="scientific">Dactylonectria macrodidyma</name>
    <dbReference type="NCBI Taxonomy" id="307937"/>
    <lineage>
        <taxon>Eukaryota</taxon>
        <taxon>Fungi</taxon>
        <taxon>Dikarya</taxon>
        <taxon>Ascomycota</taxon>
        <taxon>Pezizomycotina</taxon>
        <taxon>Sordariomycetes</taxon>
        <taxon>Hypocreomycetidae</taxon>
        <taxon>Hypocreales</taxon>
        <taxon>Nectriaceae</taxon>
        <taxon>Dactylonectria</taxon>
    </lineage>
</organism>
<proteinExistence type="predicted"/>
<gene>
    <name evidence="1" type="ORF">EDB81DRAFT_306744</name>
</gene>